<dbReference type="EMBL" id="QRDY01000014">
    <property type="protein sequence ID" value="RED56249.1"/>
    <property type="molecule type" value="Genomic_DNA"/>
</dbReference>
<name>A0A3D9I3V3_9BACL</name>
<evidence type="ECO:0000313" key="1">
    <source>
        <dbReference type="EMBL" id="RED56249.1"/>
    </source>
</evidence>
<gene>
    <name evidence="1" type="ORF">DFP95_11422</name>
</gene>
<reference evidence="1 2" key="1">
    <citation type="submission" date="2018-07" db="EMBL/GenBank/DDBJ databases">
        <title>Genomic Encyclopedia of Type Strains, Phase III (KMG-III): the genomes of soil and plant-associated and newly described type strains.</title>
        <authorList>
            <person name="Whitman W."/>
        </authorList>
    </citation>
    <scope>NUCLEOTIDE SEQUENCE [LARGE SCALE GENOMIC DNA]</scope>
    <source>
        <strain evidence="1 2">CECT 8236</strain>
    </source>
</reference>
<proteinExistence type="predicted"/>
<organism evidence="1 2">
    <name type="scientific">Cohnella lupini</name>
    <dbReference type="NCBI Taxonomy" id="1294267"/>
    <lineage>
        <taxon>Bacteria</taxon>
        <taxon>Bacillati</taxon>
        <taxon>Bacillota</taxon>
        <taxon>Bacilli</taxon>
        <taxon>Bacillales</taxon>
        <taxon>Paenibacillaceae</taxon>
        <taxon>Cohnella</taxon>
    </lineage>
</organism>
<sequence>MRAIRGDHDGGKKWYAGRIEEKVKVLTNKHWEHLRKKPYLLDAIAGNSAVLVSSK</sequence>
<accession>A0A3D9I3V3</accession>
<dbReference type="AlphaFoldDB" id="A0A3D9I3V3"/>
<comment type="caution">
    <text evidence="1">The sequence shown here is derived from an EMBL/GenBank/DDBJ whole genome shotgun (WGS) entry which is preliminary data.</text>
</comment>
<evidence type="ECO:0000313" key="2">
    <source>
        <dbReference type="Proteomes" id="UP000256869"/>
    </source>
</evidence>
<protein>
    <submittedName>
        <fullName evidence="1">Uncharacterized protein</fullName>
    </submittedName>
</protein>
<keyword evidence="2" id="KW-1185">Reference proteome</keyword>
<dbReference type="Proteomes" id="UP000256869">
    <property type="component" value="Unassembled WGS sequence"/>
</dbReference>